<dbReference type="EMBL" id="JACJFM010000017">
    <property type="protein sequence ID" value="MBB1487671.1"/>
    <property type="molecule type" value="Genomic_DNA"/>
</dbReference>
<dbReference type="GO" id="GO:0030973">
    <property type="term" value="F:molybdate ion binding"/>
    <property type="evidence" value="ECO:0007669"/>
    <property type="project" value="InterPro"/>
</dbReference>
<dbReference type="SUPFAM" id="SSF53850">
    <property type="entry name" value="Periplasmic binding protein-like II"/>
    <property type="match status" value="1"/>
</dbReference>
<sequence length="252" mass="28100">MASESTTSLSESNHSIRVAVASNFAPTLKVISQRFEKLTGHKVVLVPGSTGKHYAQIRNGAPFALFFAADSVRPERLEQEKRIVPGSRFTYASGKLVLWSPENHAALNPEQLQPEHLTYLSIANPRLAPYGKAAKEVLDHIQLWDKLKGRIVMGENIAQAYHFVSSGNAQLGFVAWSQVLQRNGQDKGSYWHPPSGSYSPIQQQVVLLQADPVARQFLDYVRSSDIRQLIASRGYLMPDMLANHLSQPLYHQ</sequence>
<dbReference type="NCBIfam" id="TIGR01256">
    <property type="entry name" value="modA"/>
    <property type="match status" value="1"/>
</dbReference>
<organism evidence="7 8">
    <name type="scientific">Oceanospirillum sediminis</name>
    <dbReference type="NCBI Taxonomy" id="2760088"/>
    <lineage>
        <taxon>Bacteria</taxon>
        <taxon>Pseudomonadati</taxon>
        <taxon>Pseudomonadota</taxon>
        <taxon>Gammaproteobacteria</taxon>
        <taxon>Oceanospirillales</taxon>
        <taxon>Oceanospirillaceae</taxon>
        <taxon>Oceanospirillum</taxon>
    </lineage>
</organism>
<evidence type="ECO:0000256" key="5">
    <source>
        <dbReference type="ARBA" id="ARBA00062515"/>
    </source>
</evidence>
<comment type="caution">
    <text evidence="7">The sequence shown here is derived from an EMBL/GenBank/DDBJ whole genome shotgun (WGS) entry which is preliminary data.</text>
</comment>
<dbReference type="RefSeq" id="WP_182809447.1">
    <property type="nucleotide sequence ID" value="NZ_JACJFM010000017.1"/>
</dbReference>
<dbReference type="CDD" id="cd13539">
    <property type="entry name" value="PBP2_AvModA"/>
    <property type="match status" value="1"/>
</dbReference>
<dbReference type="PANTHER" id="PTHR30632:SF14">
    <property type="entry name" value="TUNGSTATE_MOLYBDATE_CHROMATE-BINDING PROTEIN MODA"/>
    <property type="match status" value="1"/>
</dbReference>
<keyword evidence="2 6" id="KW-0500">Molybdenum</keyword>
<dbReference type="AlphaFoldDB" id="A0A839IRW5"/>
<evidence type="ECO:0000256" key="1">
    <source>
        <dbReference type="ARBA" id="ARBA00009175"/>
    </source>
</evidence>
<dbReference type="PIRSF" id="PIRSF004846">
    <property type="entry name" value="ModA"/>
    <property type="match status" value="1"/>
</dbReference>
<dbReference type="Proteomes" id="UP000565262">
    <property type="component" value="Unassembled WGS sequence"/>
</dbReference>
<evidence type="ECO:0000256" key="2">
    <source>
        <dbReference type="ARBA" id="ARBA00022505"/>
    </source>
</evidence>
<accession>A0A839IRW5</accession>
<evidence type="ECO:0000256" key="6">
    <source>
        <dbReference type="PIRSR" id="PIRSR004846-1"/>
    </source>
</evidence>
<dbReference type="Gene3D" id="3.40.190.10">
    <property type="entry name" value="Periplasmic binding protein-like II"/>
    <property type="match status" value="2"/>
</dbReference>
<evidence type="ECO:0000313" key="8">
    <source>
        <dbReference type="Proteomes" id="UP000565262"/>
    </source>
</evidence>
<feature type="binding site" evidence="6">
    <location>
        <position position="50"/>
    </location>
    <ligand>
        <name>molybdate</name>
        <dbReference type="ChEBI" id="CHEBI:36264"/>
    </ligand>
</feature>
<dbReference type="PANTHER" id="PTHR30632">
    <property type="entry name" value="MOLYBDATE-BINDING PERIPLASMIC PROTEIN"/>
    <property type="match status" value="1"/>
</dbReference>
<feature type="binding site" evidence="6">
    <location>
        <position position="157"/>
    </location>
    <ligand>
        <name>molybdate</name>
        <dbReference type="ChEBI" id="CHEBI:36264"/>
    </ligand>
</feature>
<evidence type="ECO:0000313" key="7">
    <source>
        <dbReference type="EMBL" id="MBB1487671.1"/>
    </source>
</evidence>
<keyword evidence="8" id="KW-1185">Reference proteome</keyword>
<dbReference type="Pfam" id="PF13531">
    <property type="entry name" value="SBP_bac_11"/>
    <property type="match status" value="1"/>
</dbReference>
<dbReference type="GO" id="GO:0046872">
    <property type="term" value="F:metal ion binding"/>
    <property type="evidence" value="ECO:0007669"/>
    <property type="project" value="UniProtKB-KW"/>
</dbReference>
<keyword evidence="3 6" id="KW-0479">Metal-binding</keyword>
<comment type="subunit">
    <text evidence="5">The complex is composed of two ATP-binding proteins (ModC), two transmembrane proteins (ModB) and a solute-binding protein (ModA).</text>
</comment>
<name>A0A839IRW5_9GAMM</name>
<proteinExistence type="inferred from homology"/>
<protein>
    <submittedName>
        <fullName evidence="7">Molybdate ABC transporter substrate-binding protein</fullName>
    </submittedName>
</protein>
<reference evidence="7 8" key="1">
    <citation type="submission" date="2020-08" db="EMBL/GenBank/DDBJ databases">
        <title>Oceanospirillum sp. nov. isolated from marine sediment.</title>
        <authorList>
            <person name="Ji X."/>
        </authorList>
    </citation>
    <scope>NUCLEOTIDE SEQUENCE [LARGE SCALE GENOMIC DNA]</scope>
    <source>
        <strain evidence="7 8">D5</strain>
    </source>
</reference>
<dbReference type="InterPro" id="IPR005950">
    <property type="entry name" value="ModA"/>
</dbReference>
<dbReference type="FunFam" id="3.40.190.10:FF:000035">
    <property type="entry name" value="Molybdate ABC transporter substrate-binding protein"/>
    <property type="match status" value="1"/>
</dbReference>
<dbReference type="GO" id="GO:0015689">
    <property type="term" value="P:molybdate ion transport"/>
    <property type="evidence" value="ECO:0007669"/>
    <property type="project" value="InterPro"/>
</dbReference>
<dbReference type="InterPro" id="IPR044084">
    <property type="entry name" value="AvModA-like_subst-bd"/>
</dbReference>
<keyword evidence="4" id="KW-0732">Signal</keyword>
<dbReference type="InterPro" id="IPR050682">
    <property type="entry name" value="ModA/WtpA"/>
</dbReference>
<comment type="similarity">
    <text evidence="1">Belongs to the bacterial solute-binding protein ModA family.</text>
</comment>
<evidence type="ECO:0000256" key="4">
    <source>
        <dbReference type="ARBA" id="ARBA00022729"/>
    </source>
</evidence>
<dbReference type="GO" id="GO:1901359">
    <property type="term" value="F:tungstate binding"/>
    <property type="evidence" value="ECO:0007669"/>
    <property type="project" value="UniProtKB-ARBA"/>
</dbReference>
<gene>
    <name evidence="7" type="primary">modA</name>
    <name evidence="7" type="ORF">H4O21_13760</name>
</gene>
<evidence type="ECO:0000256" key="3">
    <source>
        <dbReference type="ARBA" id="ARBA00022723"/>
    </source>
</evidence>